<protein>
    <recommendedName>
        <fullName evidence="4">DUF2946 domain-containing protein</fullName>
    </recommendedName>
</protein>
<dbReference type="AlphaFoldDB" id="A0AAJ4MP45"/>
<dbReference type="Proteomes" id="UP000662821">
    <property type="component" value="Chromosome"/>
</dbReference>
<dbReference type="RefSeq" id="WP_151095858.1">
    <property type="nucleotide sequence ID" value="NZ_CP071520.1"/>
</dbReference>
<evidence type="ECO:0000313" key="3">
    <source>
        <dbReference type="Proteomes" id="UP000662821"/>
    </source>
</evidence>
<evidence type="ECO:0000256" key="1">
    <source>
        <dbReference type="SAM" id="SignalP"/>
    </source>
</evidence>
<accession>A0AAJ4MP45</accession>
<name>A0AAJ4MP45_9BURK</name>
<reference evidence="2 3" key="1">
    <citation type="submission" date="2021-03" db="EMBL/GenBank/DDBJ databases">
        <title>Draft genome sequence of Janthinobacterium sp. strain PLB02 isolated from infected primmorphs (Lubomirskia baicalensis).</title>
        <authorList>
            <person name="Chernogor L.I."/>
            <person name="Belikov S.I."/>
            <person name="Petrushin I.S."/>
        </authorList>
    </citation>
    <scope>NUCLEOTIDE SEQUENCE [LARGE SCALE GENOMIC DNA]</scope>
    <source>
        <strain evidence="2 3">PLB02</strain>
    </source>
</reference>
<keyword evidence="1" id="KW-0732">Signal</keyword>
<proteinExistence type="predicted"/>
<organism evidence="2 3">
    <name type="scientific">Janthinobacterium lividum</name>
    <dbReference type="NCBI Taxonomy" id="29581"/>
    <lineage>
        <taxon>Bacteria</taxon>
        <taxon>Pseudomonadati</taxon>
        <taxon>Pseudomonadota</taxon>
        <taxon>Betaproteobacteria</taxon>
        <taxon>Burkholderiales</taxon>
        <taxon>Oxalobacteraceae</taxon>
        <taxon>Janthinobacterium</taxon>
    </lineage>
</organism>
<dbReference type="EMBL" id="CP071520">
    <property type="protein sequence ID" value="QSX94492.1"/>
    <property type="molecule type" value="Genomic_DNA"/>
</dbReference>
<feature type="chain" id="PRO_5042587157" description="DUF2946 domain-containing protein" evidence="1">
    <location>
        <begin position="22"/>
        <end position="128"/>
    </location>
</feature>
<sequence>MLRLFKTWLILLLITTVPLQAAAAGAMLLCAPLADEPATAMTAACQHHAVQSSAMPDSASTPEDNETPAQHPACGACAGFCLGALMPPSLALPAAACSGAQQVTIATATLLAGFIPDGPRRPPRPLSA</sequence>
<evidence type="ECO:0008006" key="4">
    <source>
        <dbReference type="Google" id="ProtNLM"/>
    </source>
</evidence>
<feature type="signal peptide" evidence="1">
    <location>
        <begin position="1"/>
        <end position="21"/>
    </location>
</feature>
<gene>
    <name evidence="2" type="ORF">J3P46_17315</name>
</gene>
<evidence type="ECO:0000313" key="2">
    <source>
        <dbReference type="EMBL" id="QSX94492.1"/>
    </source>
</evidence>